<dbReference type="GO" id="GO:0046279">
    <property type="term" value="P:3,4-dihydroxybenzoate biosynthetic process"/>
    <property type="evidence" value="ECO:0007669"/>
    <property type="project" value="TreeGrafter"/>
</dbReference>
<evidence type="ECO:0000313" key="7">
    <source>
        <dbReference type="Proteomes" id="UP000824017"/>
    </source>
</evidence>
<comment type="caution">
    <text evidence="5">Lacks conserved residue(s) required for the propagation of feature annotation.</text>
</comment>
<dbReference type="Pfam" id="PF01487">
    <property type="entry name" value="DHquinase_I"/>
    <property type="match status" value="1"/>
</dbReference>
<comment type="pathway">
    <text evidence="5">Metabolic intermediate biosynthesis; chorismate biosynthesis; chorismate from D-erythrose 4-phosphate and phosphoenolpyruvate: step 3/7.</text>
</comment>
<dbReference type="Gene3D" id="3.20.20.70">
    <property type="entry name" value="Aldolase class I"/>
    <property type="match status" value="1"/>
</dbReference>
<feature type="binding site" evidence="5">
    <location>
        <position position="213"/>
    </location>
    <ligand>
        <name>3-dehydroquinate</name>
        <dbReference type="ChEBI" id="CHEBI:32364"/>
    </ligand>
</feature>
<organism evidence="6 7">
    <name type="scientific">Candidatus Mediterraneibacter stercorigallinarum</name>
    <dbReference type="NCBI Taxonomy" id="2838686"/>
    <lineage>
        <taxon>Bacteria</taxon>
        <taxon>Bacillati</taxon>
        <taxon>Bacillota</taxon>
        <taxon>Clostridia</taxon>
        <taxon>Lachnospirales</taxon>
        <taxon>Lachnospiraceae</taxon>
        <taxon>Mediterraneibacter</taxon>
    </lineage>
</organism>
<dbReference type="GO" id="GO:0008652">
    <property type="term" value="P:amino acid biosynthetic process"/>
    <property type="evidence" value="ECO:0007669"/>
    <property type="project" value="UniProtKB-KW"/>
</dbReference>
<dbReference type="InterPro" id="IPR013785">
    <property type="entry name" value="Aldolase_TIM"/>
</dbReference>
<accession>A0A9D2DA21</accession>
<dbReference type="PANTHER" id="PTHR43699">
    <property type="entry name" value="3-DEHYDROQUINATE DEHYDRATASE"/>
    <property type="match status" value="1"/>
</dbReference>
<dbReference type="InterPro" id="IPR001381">
    <property type="entry name" value="DHquinase_I"/>
</dbReference>
<feature type="binding site" evidence="5">
    <location>
        <position position="236"/>
    </location>
    <ligand>
        <name>3-dehydroquinate</name>
        <dbReference type="ChEBI" id="CHEBI:32364"/>
    </ligand>
</feature>
<comment type="function">
    <text evidence="5">Involved in the third step of the chorismate pathway, which leads to the biosynthesis of aromatic amino acids. Catalyzes the cis-dehydration of 3-dehydroquinate (DHQ) and introduces the first double bond of the aromatic ring to yield 3-dehydroshikimate.</text>
</comment>
<sequence>MRQVKVRNIEIGAGIPKICVPIAGVTDEEIMAAAEAVRDSAADLAEWRADWYENVFDFEKTEETLRVLRNILGEMPVLFTFRTAEEGGEKAIDKKVYVELNRRAVQTGMLDLVDIEASAGDKVVKDIIETAREYGVKAVVSNHDFQKTPSREEILFRLRNMQELGADIAKIAVMPRSRKDVLTLLAATEEITSDPAQCPVITMSMGRDGVISRICGEAFGSAVTFGTVGRASAPGQMKAEELAALLELFHKNM</sequence>
<name>A0A9D2DA21_9FIRM</name>
<dbReference type="PANTHER" id="PTHR43699:SF1">
    <property type="entry name" value="3-DEHYDROQUINATE DEHYDRATASE"/>
    <property type="match status" value="1"/>
</dbReference>
<comment type="subunit">
    <text evidence="5">Homodimer.</text>
</comment>
<evidence type="ECO:0000256" key="1">
    <source>
        <dbReference type="ARBA" id="ARBA00001864"/>
    </source>
</evidence>
<comment type="similarity">
    <text evidence="5">Belongs to the type-I 3-dehydroquinase family.</text>
</comment>
<feature type="active site" description="Schiff-base intermediate with substrate" evidence="5">
    <location>
        <position position="170"/>
    </location>
</feature>
<feature type="binding site" evidence="5">
    <location>
        <position position="232"/>
    </location>
    <ligand>
        <name>3-dehydroquinate</name>
        <dbReference type="ChEBI" id="CHEBI:32364"/>
    </ligand>
</feature>
<feature type="active site" description="Proton donor/acceptor" evidence="5">
    <location>
        <position position="143"/>
    </location>
</feature>
<comment type="catalytic activity">
    <reaction evidence="1 5">
        <text>3-dehydroquinate = 3-dehydroshikimate + H2O</text>
        <dbReference type="Rhea" id="RHEA:21096"/>
        <dbReference type="ChEBI" id="CHEBI:15377"/>
        <dbReference type="ChEBI" id="CHEBI:16630"/>
        <dbReference type="ChEBI" id="CHEBI:32364"/>
        <dbReference type="EC" id="4.2.1.10"/>
    </reaction>
</comment>
<evidence type="ECO:0000256" key="5">
    <source>
        <dbReference type="HAMAP-Rule" id="MF_00214"/>
    </source>
</evidence>
<dbReference type="GO" id="GO:0009073">
    <property type="term" value="P:aromatic amino acid family biosynthetic process"/>
    <property type="evidence" value="ECO:0007669"/>
    <property type="project" value="UniProtKB-KW"/>
</dbReference>
<dbReference type="SUPFAM" id="SSF51569">
    <property type="entry name" value="Aldolase"/>
    <property type="match status" value="1"/>
</dbReference>
<evidence type="ECO:0000256" key="2">
    <source>
        <dbReference type="ARBA" id="ARBA00023141"/>
    </source>
</evidence>
<dbReference type="AlphaFoldDB" id="A0A9D2DA21"/>
<dbReference type="HAMAP" id="MF_00214">
    <property type="entry name" value="AroD"/>
    <property type="match status" value="1"/>
</dbReference>
<comment type="caution">
    <text evidence="6">The sequence shown here is derived from an EMBL/GenBank/DDBJ whole genome shotgun (WGS) entry which is preliminary data.</text>
</comment>
<keyword evidence="3 5" id="KW-0456">Lyase</keyword>
<evidence type="ECO:0000256" key="3">
    <source>
        <dbReference type="ARBA" id="ARBA00023239"/>
    </source>
</evidence>
<keyword evidence="4 5" id="KW-0704">Schiff base</keyword>
<dbReference type="GO" id="GO:0003855">
    <property type="term" value="F:3-dehydroquinate dehydratase activity"/>
    <property type="evidence" value="ECO:0007669"/>
    <property type="project" value="UniProtKB-UniRule"/>
</dbReference>
<reference evidence="6" key="1">
    <citation type="journal article" date="2021" name="PeerJ">
        <title>Extensive microbial diversity within the chicken gut microbiome revealed by metagenomics and culture.</title>
        <authorList>
            <person name="Gilroy R."/>
            <person name="Ravi A."/>
            <person name="Getino M."/>
            <person name="Pursley I."/>
            <person name="Horton D.L."/>
            <person name="Alikhan N.F."/>
            <person name="Baker D."/>
            <person name="Gharbi K."/>
            <person name="Hall N."/>
            <person name="Watson M."/>
            <person name="Adriaenssens E.M."/>
            <person name="Foster-Nyarko E."/>
            <person name="Jarju S."/>
            <person name="Secka A."/>
            <person name="Antonio M."/>
            <person name="Oren A."/>
            <person name="Chaudhuri R.R."/>
            <person name="La Ragione R."/>
            <person name="Hildebrand F."/>
            <person name="Pallen M.J."/>
        </authorList>
    </citation>
    <scope>NUCLEOTIDE SEQUENCE</scope>
    <source>
        <strain evidence="6">ChiGjej1B1-13045</strain>
    </source>
</reference>
<feature type="binding site" evidence="5">
    <location>
        <position position="82"/>
    </location>
    <ligand>
        <name>3-dehydroquinate</name>
        <dbReference type="ChEBI" id="CHEBI:32364"/>
    </ligand>
</feature>
<dbReference type="EMBL" id="DXCD01000129">
    <property type="protein sequence ID" value="HIZ13266.1"/>
    <property type="molecule type" value="Genomic_DNA"/>
</dbReference>
<gene>
    <name evidence="5 6" type="primary">aroD</name>
    <name evidence="6" type="ORF">H9817_05010</name>
</gene>
<evidence type="ECO:0000313" key="6">
    <source>
        <dbReference type="EMBL" id="HIZ13266.1"/>
    </source>
</evidence>
<dbReference type="FunFam" id="3.20.20.70:FF:000047">
    <property type="entry name" value="3-dehydroquinate dehydratase"/>
    <property type="match status" value="1"/>
</dbReference>
<dbReference type="GO" id="GO:0009423">
    <property type="term" value="P:chorismate biosynthetic process"/>
    <property type="evidence" value="ECO:0007669"/>
    <property type="project" value="UniProtKB-UniRule"/>
</dbReference>
<dbReference type="NCBIfam" id="TIGR01093">
    <property type="entry name" value="aroD"/>
    <property type="match status" value="1"/>
</dbReference>
<evidence type="ECO:0000256" key="4">
    <source>
        <dbReference type="ARBA" id="ARBA00023270"/>
    </source>
</evidence>
<proteinExistence type="inferred from homology"/>
<keyword evidence="5" id="KW-0028">Amino-acid biosynthesis</keyword>
<dbReference type="CDD" id="cd00502">
    <property type="entry name" value="DHQase_I"/>
    <property type="match status" value="1"/>
</dbReference>
<protein>
    <recommendedName>
        <fullName evidence="5">3-dehydroquinate dehydratase</fullName>
        <shortName evidence="5">3-dehydroquinase</shortName>
        <ecNumber evidence="5">4.2.1.10</ecNumber>
    </recommendedName>
    <alternativeName>
        <fullName evidence="5">Type I DHQase</fullName>
    </alternativeName>
    <alternativeName>
        <fullName evidence="5">Type I dehydroquinase</fullName>
        <shortName evidence="5">DHQ1</shortName>
    </alternativeName>
</protein>
<keyword evidence="2 5" id="KW-0057">Aromatic amino acid biosynthesis</keyword>
<dbReference type="InterPro" id="IPR050146">
    <property type="entry name" value="Type-I_3-dehydroquinase"/>
</dbReference>
<dbReference type="EC" id="4.2.1.10" evidence="5"/>
<feature type="binding site" evidence="5">
    <location>
        <begin position="46"/>
        <end position="48"/>
    </location>
    <ligand>
        <name>3-dehydroquinate</name>
        <dbReference type="ChEBI" id="CHEBI:32364"/>
    </ligand>
</feature>
<dbReference type="Proteomes" id="UP000824017">
    <property type="component" value="Unassembled WGS sequence"/>
</dbReference>
<reference evidence="6" key="2">
    <citation type="submission" date="2021-04" db="EMBL/GenBank/DDBJ databases">
        <authorList>
            <person name="Gilroy R."/>
        </authorList>
    </citation>
    <scope>NUCLEOTIDE SEQUENCE</scope>
    <source>
        <strain evidence="6">ChiGjej1B1-13045</strain>
    </source>
</reference>